<gene>
    <name evidence="5" type="ORF">JOC31_001851</name>
</gene>
<dbReference type="InterPro" id="IPR036286">
    <property type="entry name" value="LexA/Signal_pep-like_sf"/>
</dbReference>
<dbReference type="Proteomes" id="UP000809081">
    <property type="component" value="Unassembled WGS sequence"/>
</dbReference>
<organism evidence="5 6">
    <name type="scientific">Streptococcus saliviloxodontae</name>
    <dbReference type="NCBI Taxonomy" id="1349416"/>
    <lineage>
        <taxon>Bacteria</taxon>
        <taxon>Bacillati</taxon>
        <taxon>Bacillota</taxon>
        <taxon>Bacilli</taxon>
        <taxon>Lactobacillales</taxon>
        <taxon>Streptococcaceae</taxon>
        <taxon>Streptococcus</taxon>
    </lineage>
</organism>
<evidence type="ECO:0000256" key="1">
    <source>
        <dbReference type="ARBA" id="ARBA00004401"/>
    </source>
</evidence>
<dbReference type="EC" id="3.4.21.89" evidence="3"/>
<comment type="catalytic activity">
    <reaction evidence="3">
        <text>Cleavage of hydrophobic, N-terminal signal or leader sequences from secreted and periplasmic proteins.</text>
        <dbReference type="EC" id="3.4.21.89"/>
    </reaction>
</comment>
<evidence type="ECO:0000313" key="6">
    <source>
        <dbReference type="Proteomes" id="UP000809081"/>
    </source>
</evidence>
<keyword evidence="3 5" id="KW-0378">Hydrolase</keyword>
<keyword evidence="3" id="KW-1133">Transmembrane helix</keyword>
<dbReference type="Gene3D" id="2.10.109.10">
    <property type="entry name" value="Umud Fragment, subunit A"/>
    <property type="match status" value="1"/>
</dbReference>
<accession>A0ABS2PNZ5</accession>
<dbReference type="RefSeq" id="WP_205017874.1">
    <property type="nucleotide sequence ID" value="NZ_JAFBEI010000050.1"/>
</dbReference>
<evidence type="ECO:0000259" key="4">
    <source>
        <dbReference type="Pfam" id="PF10502"/>
    </source>
</evidence>
<keyword evidence="3" id="KW-0645">Protease</keyword>
<evidence type="ECO:0000256" key="2">
    <source>
        <dbReference type="ARBA" id="ARBA00009370"/>
    </source>
</evidence>
<evidence type="ECO:0000256" key="3">
    <source>
        <dbReference type="RuleBase" id="RU362042"/>
    </source>
</evidence>
<dbReference type="Pfam" id="PF10502">
    <property type="entry name" value="Peptidase_S26"/>
    <property type="match status" value="1"/>
</dbReference>
<keyword evidence="6" id="KW-1185">Reference proteome</keyword>
<dbReference type="InterPro" id="IPR000223">
    <property type="entry name" value="Pept_S26A_signal_pept_1"/>
</dbReference>
<comment type="subcellular location">
    <subcellularLocation>
        <location evidence="1">Cell membrane</location>
        <topology evidence="1">Single-pass type II membrane protein</topology>
    </subcellularLocation>
    <subcellularLocation>
        <location evidence="3">Membrane</location>
        <topology evidence="3">Single-pass type II membrane protein</topology>
    </subcellularLocation>
</comment>
<reference evidence="5 6" key="1">
    <citation type="submission" date="2021-01" db="EMBL/GenBank/DDBJ databases">
        <title>Genomic Encyclopedia of Type Strains, Phase IV (KMG-IV): sequencing the most valuable type-strain genomes for metagenomic binning, comparative biology and taxonomic classification.</title>
        <authorList>
            <person name="Goeker M."/>
        </authorList>
    </citation>
    <scope>NUCLEOTIDE SEQUENCE [LARGE SCALE GENOMIC DNA]</scope>
    <source>
        <strain evidence="5 6">DSM 27513</strain>
    </source>
</reference>
<keyword evidence="3" id="KW-0472">Membrane</keyword>
<proteinExistence type="inferred from homology"/>
<dbReference type="EMBL" id="JAFBEI010000050">
    <property type="protein sequence ID" value="MBM7637022.1"/>
    <property type="molecule type" value="Genomic_DNA"/>
</dbReference>
<dbReference type="PANTHER" id="PTHR43390">
    <property type="entry name" value="SIGNAL PEPTIDASE I"/>
    <property type="match status" value="1"/>
</dbReference>
<sequence>MVKRDLIRNFIIVAIAILAFVLLRLFIFSSFRVHEDASNTFLKKNDVVVVNKNVTPKFKDFIVYEVDGVFYISRVIGLPGEDVTVMDDILYINNVIQDEPYIDEEKASYQSENNQQVFTSDLSVKTLSSGKYTTVPKGKYLVLNDDRQNENDSRRFGLIKRSQIRGVINFRLYPLNKFGFFDSEK</sequence>
<feature type="domain" description="Peptidase S26" evidence="4">
    <location>
        <begin position="10"/>
        <end position="172"/>
    </location>
</feature>
<comment type="similarity">
    <text evidence="2 3">Belongs to the peptidase S26 family.</text>
</comment>
<name>A0ABS2PNZ5_9STRE</name>
<dbReference type="GO" id="GO:0009003">
    <property type="term" value="F:signal peptidase activity"/>
    <property type="evidence" value="ECO:0007669"/>
    <property type="project" value="UniProtKB-EC"/>
</dbReference>
<dbReference type="SUPFAM" id="SSF51306">
    <property type="entry name" value="LexA/Signal peptidase"/>
    <property type="match status" value="1"/>
</dbReference>
<comment type="caution">
    <text evidence="5">The sequence shown here is derived from an EMBL/GenBank/DDBJ whole genome shotgun (WGS) entry which is preliminary data.</text>
</comment>
<feature type="transmembrane region" description="Helical" evidence="3">
    <location>
        <begin position="6"/>
        <end position="27"/>
    </location>
</feature>
<dbReference type="PANTHER" id="PTHR43390:SF1">
    <property type="entry name" value="CHLOROPLAST PROCESSING PEPTIDASE"/>
    <property type="match status" value="1"/>
</dbReference>
<protein>
    <recommendedName>
        <fullName evidence="3">Signal peptidase I</fullName>
        <ecNumber evidence="3">3.4.21.89</ecNumber>
    </recommendedName>
</protein>
<dbReference type="PRINTS" id="PR00727">
    <property type="entry name" value="LEADERPTASE"/>
</dbReference>
<keyword evidence="3" id="KW-0812">Transmembrane</keyword>
<evidence type="ECO:0000313" key="5">
    <source>
        <dbReference type="EMBL" id="MBM7637022.1"/>
    </source>
</evidence>
<dbReference type="InterPro" id="IPR019533">
    <property type="entry name" value="Peptidase_S26"/>
</dbReference>
<dbReference type="NCBIfam" id="TIGR02227">
    <property type="entry name" value="sigpep_I_bact"/>
    <property type="match status" value="1"/>
</dbReference>